<keyword evidence="13" id="KW-0862">Zinc</keyword>
<evidence type="ECO:0000313" key="16">
    <source>
        <dbReference type="Proteomes" id="UP000190328"/>
    </source>
</evidence>
<evidence type="ECO:0000256" key="7">
    <source>
        <dbReference type="ARBA" id="ARBA00013188"/>
    </source>
</evidence>
<feature type="binding site" evidence="10 14">
    <location>
        <begin position="197"/>
        <end position="198"/>
    </location>
    <ligand>
        <name>substrate</name>
    </ligand>
</feature>
<comment type="cofactor">
    <cofactor evidence="10 13">
        <name>a divalent metal cation</name>
        <dbReference type="ChEBI" id="CHEBI:60240"/>
    </cofactor>
    <text evidence="10 13">Binds 1 divalent metal cation per subunit.</text>
</comment>
<evidence type="ECO:0000256" key="12">
    <source>
        <dbReference type="PIRSR" id="PIRSR001461-1"/>
    </source>
</evidence>
<dbReference type="OrthoDB" id="1645589at2"/>
<dbReference type="EMBL" id="FUXI01000007">
    <property type="protein sequence ID" value="SJZ59919.1"/>
    <property type="molecule type" value="Genomic_DNA"/>
</dbReference>
<evidence type="ECO:0000256" key="6">
    <source>
        <dbReference type="ARBA" id="ARBA00009541"/>
    </source>
</evidence>
<dbReference type="CDD" id="cd00429">
    <property type="entry name" value="RPE"/>
    <property type="match status" value="1"/>
</dbReference>
<feature type="binding site" evidence="10 13">
    <location>
        <position position="33"/>
    </location>
    <ligand>
        <name>a divalent metal cation</name>
        <dbReference type="ChEBI" id="CHEBI:60240"/>
    </ligand>
</feature>
<gene>
    <name evidence="10" type="primary">rpe</name>
    <name evidence="15" type="ORF">SAMN02745116_00876</name>
</gene>
<dbReference type="GO" id="GO:0006098">
    <property type="term" value="P:pentose-phosphate shunt"/>
    <property type="evidence" value="ECO:0007669"/>
    <property type="project" value="UniProtKB-UniRule"/>
</dbReference>
<dbReference type="NCBIfam" id="TIGR01163">
    <property type="entry name" value="rpe"/>
    <property type="match status" value="1"/>
</dbReference>
<dbReference type="InterPro" id="IPR011060">
    <property type="entry name" value="RibuloseP-bd_barrel"/>
</dbReference>
<dbReference type="GO" id="GO:0004750">
    <property type="term" value="F:D-ribulose-phosphate 3-epimerase activity"/>
    <property type="evidence" value="ECO:0007669"/>
    <property type="project" value="UniProtKB-UniRule"/>
</dbReference>
<comment type="pathway">
    <text evidence="10">Carbohydrate degradation.</text>
</comment>
<sequence>MSIKIAPSILAGTFENLGAVVEKIEQTNAEVIHIDVMDGQFVPPITFGSQMVQSLRAYSKKRFDVHLMVQNPEQQIPLFIHAGADMISFHVEASRHPHRLLQQIKQSGVKAGIVLNPGTSAFSVAPLLNEVDYVLQMSVNPGFGGQAFIPEVLKNVEQLAKWRKEEHLTFEIEIDGGVNEETAFLCKQAGVDILVAGSAVLGTNDWQKAIDKLRG</sequence>
<feature type="active site" description="Proton acceptor" evidence="10 12">
    <location>
        <position position="35"/>
    </location>
</feature>
<feature type="binding site" evidence="10">
    <location>
        <begin position="175"/>
        <end position="177"/>
    </location>
    <ligand>
        <name>substrate</name>
    </ligand>
</feature>
<feature type="binding site" evidence="10 13">
    <location>
        <position position="66"/>
    </location>
    <ligand>
        <name>a divalent metal cation</name>
        <dbReference type="ChEBI" id="CHEBI:60240"/>
    </ligand>
</feature>
<protein>
    <recommendedName>
        <fullName evidence="7 10">Ribulose-phosphate 3-epimerase</fullName>
        <ecNumber evidence="7 10">5.1.3.1</ecNumber>
    </recommendedName>
</protein>
<evidence type="ECO:0000256" key="8">
    <source>
        <dbReference type="ARBA" id="ARBA00022723"/>
    </source>
</evidence>
<evidence type="ECO:0000313" key="15">
    <source>
        <dbReference type="EMBL" id="SJZ59919.1"/>
    </source>
</evidence>
<dbReference type="AlphaFoldDB" id="A0A1T4LYV3"/>
<dbReference type="NCBIfam" id="NF004076">
    <property type="entry name" value="PRK05581.1-4"/>
    <property type="match status" value="1"/>
</dbReference>
<evidence type="ECO:0000256" key="1">
    <source>
        <dbReference type="ARBA" id="ARBA00001782"/>
    </source>
</evidence>
<evidence type="ECO:0000256" key="9">
    <source>
        <dbReference type="ARBA" id="ARBA00023235"/>
    </source>
</evidence>
<dbReference type="GO" id="GO:0019323">
    <property type="term" value="P:pentose catabolic process"/>
    <property type="evidence" value="ECO:0007669"/>
    <property type="project" value="UniProtKB-UniRule"/>
</dbReference>
<keyword evidence="9 10" id="KW-0413">Isomerase</keyword>
<dbReference type="GO" id="GO:0046872">
    <property type="term" value="F:metal ion binding"/>
    <property type="evidence" value="ECO:0007669"/>
    <property type="project" value="UniProtKB-UniRule"/>
</dbReference>
<comment type="cofactor">
    <cofactor evidence="4">
        <name>Zn(2+)</name>
        <dbReference type="ChEBI" id="CHEBI:29105"/>
    </cofactor>
</comment>
<dbReference type="Proteomes" id="UP000190328">
    <property type="component" value="Unassembled WGS sequence"/>
</dbReference>
<comment type="similarity">
    <text evidence="6 10 11">Belongs to the ribulose-phosphate 3-epimerase family.</text>
</comment>
<feature type="active site" description="Proton donor" evidence="10 12">
    <location>
        <position position="175"/>
    </location>
</feature>
<dbReference type="Pfam" id="PF00834">
    <property type="entry name" value="Ribul_P_3_epim"/>
    <property type="match status" value="1"/>
</dbReference>
<dbReference type="InterPro" id="IPR013785">
    <property type="entry name" value="Aldolase_TIM"/>
</dbReference>
<accession>A0A1T4LYV3</accession>
<feature type="binding site" evidence="10 14">
    <location>
        <begin position="142"/>
        <end position="145"/>
    </location>
    <ligand>
        <name>substrate</name>
    </ligand>
</feature>
<reference evidence="16" key="1">
    <citation type="submission" date="2017-02" db="EMBL/GenBank/DDBJ databases">
        <authorList>
            <person name="Varghese N."/>
            <person name="Submissions S."/>
        </authorList>
    </citation>
    <scope>NUCLEOTIDE SEQUENCE [LARGE SCALE GENOMIC DNA]</scope>
    <source>
        <strain evidence="16">ATCC BAA-1030</strain>
    </source>
</reference>
<dbReference type="PIRSF" id="PIRSF001461">
    <property type="entry name" value="RPE"/>
    <property type="match status" value="1"/>
</dbReference>
<comment type="cofactor">
    <cofactor evidence="3">
        <name>Co(2+)</name>
        <dbReference type="ChEBI" id="CHEBI:48828"/>
    </cofactor>
</comment>
<evidence type="ECO:0000256" key="13">
    <source>
        <dbReference type="PIRSR" id="PIRSR001461-2"/>
    </source>
</evidence>
<feature type="binding site" evidence="10 14">
    <location>
        <position position="8"/>
    </location>
    <ligand>
        <name>substrate</name>
    </ligand>
</feature>
<evidence type="ECO:0000256" key="4">
    <source>
        <dbReference type="ARBA" id="ARBA00001947"/>
    </source>
</evidence>
<evidence type="ECO:0000256" key="11">
    <source>
        <dbReference type="PIRNR" id="PIRNR001461"/>
    </source>
</evidence>
<dbReference type="SUPFAM" id="SSF51366">
    <property type="entry name" value="Ribulose-phoshate binding barrel"/>
    <property type="match status" value="1"/>
</dbReference>
<dbReference type="InterPro" id="IPR026019">
    <property type="entry name" value="Ribul_P_3_epim"/>
</dbReference>
<keyword evidence="13" id="KW-0464">Manganese</keyword>
<comment type="cofactor">
    <cofactor evidence="2">
        <name>Mn(2+)</name>
        <dbReference type="ChEBI" id="CHEBI:29035"/>
    </cofactor>
</comment>
<feature type="binding site" evidence="10 13">
    <location>
        <position position="35"/>
    </location>
    <ligand>
        <name>a divalent metal cation</name>
        <dbReference type="ChEBI" id="CHEBI:60240"/>
    </ligand>
</feature>
<evidence type="ECO:0000256" key="14">
    <source>
        <dbReference type="PIRSR" id="PIRSR001461-3"/>
    </source>
</evidence>
<dbReference type="InterPro" id="IPR000056">
    <property type="entry name" value="Ribul_P_3_epim-like"/>
</dbReference>
<evidence type="ECO:0000256" key="3">
    <source>
        <dbReference type="ARBA" id="ARBA00001941"/>
    </source>
</evidence>
<feature type="binding site" evidence="14">
    <location>
        <position position="177"/>
    </location>
    <ligand>
        <name>substrate</name>
    </ligand>
</feature>
<keyword evidence="13" id="KW-0170">Cobalt</keyword>
<keyword evidence="10 11" id="KW-0119">Carbohydrate metabolism</keyword>
<evidence type="ECO:0000256" key="5">
    <source>
        <dbReference type="ARBA" id="ARBA00001954"/>
    </source>
</evidence>
<comment type="catalytic activity">
    <reaction evidence="1 10 11">
        <text>D-ribulose 5-phosphate = D-xylulose 5-phosphate</text>
        <dbReference type="Rhea" id="RHEA:13677"/>
        <dbReference type="ChEBI" id="CHEBI:57737"/>
        <dbReference type="ChEBI" id="CHEBI:58121"/>
        <dbReference type="EC" id="5.1.3.1"/>
    </reaction>
</comment>
<feature type="binding site" evidence="10 14">
    <location>
        <position position="66"/>
    </location>
    <ligand>
        <name>substrate</name>
    </ligand>
</feature>
<evidence type="ECO:0000256" key="10">
    <source>
        <dbReference type="HAMAP-Rule" id="MF_02227"/>
    </source>
</evidence>
<dbReference type="GO" id="GO:0005737">
    <property type="term" value="C:cytoplasm"/>
    <property type="evidence" value="ECO:0007669"/>
    <property type="project" value="UniProtKB-ARBA"/>
</dbReference>
<dbReference type="Gene3D" id="3.20.20.70">
    <property type="entry name" value="Aldolase class I"/>
    <property type="match status" value="1"/>
</dbReference>
<proteinExistence type="inferred from homology"/>
<keyword evidence="8 10" id="KW-0479">Metal-binding</keyword>
<feature type="binding site" evidence="10 13">
    <location>
        <position position="175"/>
    </location>
    <ligand>
        <name>a divalent metal cation</name>
        <dbReference type="ChEBI" id="CHEBI:60240"/>
    </ligand>
</feature>
<comment type="cofactor">
    <cofactor evidence="5">
        <name>Fe(2+)</name>
        <dbReference type="ChEBI" id="CHEBI:29033"/>
    </cofactor>
</comment>
<dbReference type="PANTHER" id="PTHR11749">
    <property type="entry name" value="RIBULOSE-5-PHOSPHATE-3-EPIMERASE"/>
    <property type="match status" value="1"/>
</dbReference>
<dbReference type="RefSeq" id="WP_078806804.1">
    <property type="nucleotide sequence ID" value="NZ_FUXI01000007.1"/>
</dbReference>
<dbReference type="STRING" id="263852.SAMN02745116_00876"/>
<name>A0A1T4LYV3_9ENTE</name>
<dbReference type="EC" id="5.1.3.1" evidence="7 10"/>
<comment type="function">
    <text evidence="10">Catalyzes the reversible epimerization of D-ribulose 5-phosphate to D-xylulose 5-phosphate.</text>
</comment>
<evidence type="ECO:0000256" key="2">
    <source>
        <dbReference type="ARBA" id="ARBA00001936"/>
    </source>
</evidence>
<organism evidence="15 16">
    <name type="scientific">Pilibacter termitis</name>
    <dbReference type="NCBI Taxonomy" id="263852"/>
    <lineage>
        <taxon>Bacteria</taxon>
        <taxon>Bacillati</taxon>
        <taxon>Bacillota</taxon>
        <taxon>Bacilli</taxon>
        <taxon>Lactobacillales</taxon>
        <taxon>Enterococcaceae</taxon>
        <taxon>Pilibacter</taxon>
    </lineage>
</organism>
<dbReference type="HAMAP" id="MF_02227">
    <property type="entry name" value="RPE"/>
    <property type="match status" value="1"/>
</dbReference>
<keyword evidence="16" id="KW-1185">Reference proteome</keyword>
<dbReference type="FunFam" id="3.20.20.70:FF:000004">
    <property type="entry name" value="Ribulose-phosphate 3-epimerase"/>
    <property type="match status" value="1"/>
</dbReference>